<reference evidence="1 2" key="1">
    <citation type="submission" date="2016-04" db="EMBL/GenBank/DDBJ databases">
        <title>Genome analyses suggest a sexual origin of heterokaryosis in a supposedly ancient asexual fungus.</title>
        <authorList>
            <person name="Ropars J."/>
            <person name="Sedzielewska K."/>
            <person name="Noel J."/>
            <person name="Charron P."/>
            <person name="Farinelli L."/>
            <person name="Marton T."/>
            <person name="Kruger M."/>
            <person name="Pelin A."/>
            <person name="Brachmann A."/>
            <person name="Corradi N."/>
        </authorList>
    </citation>
    <scope>NUCLEOTIDE SEQUENCE [LARGE SCALE GENOMIC DNA]</scope>
    <source>
        <strain evidence="1 2">A5</strain>
    </source>
</reference>
<name>A0A2N0PUV2_9GLOM</name>
<dbReference type="VEuPathDB" id="FungiDB:FUN_002992"/>
<accession>A0A2N0PUV2</accession>
<sequence>MATLTYLKSTDTEYTSISTQFMSGLSHARIHSIIKIDMPSDIANRHETFKSSQAALRLYHGTKHCCDITKISDFSKLCQNSGCGVCGIIRYGPRLSNGYVWFGPCSSISDGYTGARPVGIMDPSIQVLRAIFVMDVVSATGSHGAYIVPNGELQYQPASTESTESTEPIALTTTTTTATAAILQYYYQLQQPSTHQHQL</sequence>
<dbReference type="VEuPathDB" id="FungiDB:RhiirFUN_023934"/>
<gene>
    <name evidence="1" type="ORF">RhiirA5_414128</name>
</gene>
<proteinExistence type="predicted"/>
<organism evidence="1 2">
    <name type="scientific">Rhizophagus irregularis</name>
    <dbReference type="NCBI Taxonomy" id="588596"/>
    <lineage>
        <taxon>Eukaryota</taxon>
        <taxon>Fungi</taxon>
        <taxon>Fungi incertae sedis</taxon>
        <taxon>Mucoromycota</taxon>
        <taxon>Glomeromycotina</taxon>
        <taxon>Glomeromycetes</taxon>
        <taxon>Glomerales</taxon>
        <taxon>Glomeraceae</taxon>
        <taxon>Rhizophagus</taxon>
    </lineage>
</organism>
<dbReference type="AlphaFoldDB" id="A0A2N0PUV2"/>
<dbReference type="EMBL" id="LLXJ01000368">
    <property type="protein sequence ID" value="PKC10608.1"/>
    <property type="molecule type" value="Genomic_DNA"/>
</dbReference>
<evidence type="ECO:0000313" key="2">
    <source>
        <dbReference type="Proteomes" id="UP000232722"/>
    </source>
</evidence>
<evidence type="ECO:0000313" key="1">
    <source>
        <dbReference type="EMBL" id="PKC10608.1"/>
    </source>
</evidence>
<evidence type="ECO:0008006" key="3">
    <source>
        <dbReference type="Google" id="ProtNLM"/>
    </source>
</evidence>
<dbReference type="Proteomes" id="UP000232722">
    <property type="component" value="Unassembled WGS sequence"/>
</dbReference>
<comment type="caution">
    <text evidence="1">The sequence shown here is derived from an EMBL/GenBank/DDBJ whole genome shotgun (WGS) entry which is preliminary data.</text>
</comment>
<protein>
    <recommendedName>
        <fullName evidence="3">PARP catalytic domain-containing protein</fullName>
    </recommendedName>
</protein>
<dbReference type="SUPFAM" id="SSF56399">
    <property type="entry name" value="ADP-ribosylation"/>
    <property type="match status" value="1"/>
</dbReference>
<reference evidence="1 2" key="2">
    <citation type="submission" date="2017-09" db="EMBL/GenBank/DDBJ databases">
        <title>Extensive intraspecific genome diversity in a model arbuscular mycorrhizal fungus.</title>
        <authorList>
            <person name="Chen E.C."/>
            <person name="Morin E."/>
            <person name="Beaudet D."/>
            <person name="Noel J."/>
            <person name="Ndikumana S."/>
            <person name="Charron P."/>
            <person name="St-Onge C."/>
            <person name="Giorgi J."/>
            <person name="Grigoriev I.V."/>
            <person name="Roux C."/>
            <person name="Martin F.M."/>
            <person name="Corradi N."/>
        </authorList>
    </citation>
    <scope>NUCLEOTIDE SEQUENCE [LARGE SCALE GENOMIC DNA]</scope>
    <source>
        <strain evidence="1 2">A5</strain>
    </source>
</reference>
<dbReference type="VEuPathDB" id="FungiDB:RhiirA1_427744"/>
<dbReference type="Gene3D" id="3.90.228.10">
    <property type="match status" value="1"/>
</dbReference>